<sequence>MNLSLTRWTFLLVTLALYWPSPNHQVLARDIPHQTPASELFVAGLRFVIPASWEAVPPATPIRLAQWRVGIQNAEHKGELVLYSVPQSLLVTTEAILQEWQSLLSPAAYTPPKCEISSRILPSLLVTEVYLRGTYLDEEVPPGVPPRIRTNWGLLGAVVENAQTRVALRCTGPLHFTENFRHEFEHWLDSIRPAVDQSPSPSRSVPLRALGLRP</sequence>
<feature type="region of interest" description="Disordered" evidence="1">
    <location>
        <begin position="195"/>
        <end position="214"/>
    </location>
</feature>
<accession>A0A8J2BMT6</accession>
<dbReference type="EMBL" id="CAJNOB010000048">
    <property type="protein sequence ID" value="CAF0703214.1"/>
    <property type="molecule type" value="Genomic_DNA"/>
</dbReference>
<protein>
    <submittedName>
        <fullName evidence="2">Uncharacterized protein</fullName>
    </submittedName>
</protein>
<dbReference type="Proteomes" id="UP000663859">
    <property type="component" value="Unassembled WGS sequence"/>
</dbReference>
<evidence type="ECO:0000313" key="2">
    <source>
        <dbReference type="EMBL" id="CAF0703214.1"/>
    </source>
</evidence>
<organism evidence="2 3">
    <name type="scientific">Candidatus Methylacidithermus pantelleriae</name>
    <dbReference type="NCBI Taxonomy" id="2744239"/>
    <lineage>
        <taxon>Bacteria</taxon>
        <taxon>Pseudomonadati</taxon>
        <taxon>Verrucomicrobiota</taxon>
        <taxon>Methylacidiphilae</taxon>
        <taxon>Methylacidiphilales</taxon>
        <taxon>Methylacidiphilaceae</taxon>
        <taxon>Candidatus Methylacidithermus</taxon>
    </lineage>
</organism>
<dbReference type="AlphaFoldDB" id="A0A8J2BMT6"/>
<dbReference type="RefSeq" id="WP_174583535.1">
    <property type="nucleotide sequence ID" value="NZ_CAJNOB010000048.1"/>
</dbReference>
<evidence type="ECO:0000313" key="3">
    <source>
        <dbReference type="Proteomes" id="UP000663859"/>
    </source>
</evidence>
<proteinExistence type="predicted"/>
<keyword evidence="3" id="KW-1185">Reference proteome</keyword>
<reference evidence="2" key="1">
    <citation type="submission" date="2021-02" db="EMBL/GenBank/DDBJ databases">
        <authorList>
            <person name="Cremers G."/>
            <person name="Picone N."/>
        </authorList>
    </citation>
    <scope>NUCLEOTIDE SEQUENCE</scope>
    <source>
        <strain evidence="2">PQ17</strain>
    </source>
</reference>
<comment type="caution">
    <text evidence="2">The sequence shown here is derived from an EMBL/GenBank/DDBJ whole genome shotgun (WGS) entry which is preliminary data.</text>
</comment>
<name>A0A8J2BMT6_9BACT</name>
<evidence type="ECO:0000256" key="1">
    <source>
        <dbReference type="SAM" id="MobiDB-lite"/>
    </source>
</evidence>
<gene>
    <name evidence="2" type="ORF">MPNT_520002</name>
</gene>